<dbReference type="EMBL" id="BBTG02000062">
    <property type="protein sequence ID" value="GAO18008.1"/>
    <property type="molecule type" value="Genomic_DNA"/>
</dbReference>
<reference evidence="2" key="1">
    <citation type="journal article" date="2016" name="Genome Announc.">
        <title>Genome sequence of Ustilaginoidea virens IPU010, a rice pathogenic fungus causing false smut.</title>
        <authorList>
            <person name="Kumagai T."/>
            <person name="Ishii T."/>
            <person name="Terai G."/>
            <person name="Umemura M."/>
            <person name="Machida M."/>
            <person name="Asai K."/>
        </authorList>
    </citation>
    <scope>NUCLEOTIDE SEQUENCE [LARGE SCALE GENOMIC DNA]</scope>
    <source>
        <strain evidence="2">IPU010</strain>
    </source>
</reference>
<accession>A0A1B5L3K9</accession>
<proteinExistence type="predicted"/>
<protein>
    <submittedName>
        <fullName evidence="1">Uncharacterized protein</fullName>
    </submittedName>
</protein>
<sequence length="44" mass="5015">MAADTYQTNAILVDAVLMPRLAGRLEDFDIRTRFERFEVCGDPP</sequence>
<evidence type="ECO:0000313" key="2">
    <source>
        <dbReference type="Proteomes" id="UP000054053"/>
    </source>
</evidence>
<dbReference type="AlphaFoldDB" id="A0A1B5L3K9"/>
<organism evidence="1 2">
    <name type="scientific">Ustilaginoidea virens</name>
    <name type="common">Rice false smut fungus</name>
    <name type="synonym">Villosiclava virens</name>
    <dbReference type="NCBI Taxonomy" id="1159556"/>
    <lineage>
        <taxon>Eukaryota</taxon>
        <taxon>Fungi</taxon>
        <taxon>Dikarya</taxon>
        <taxon>Ascomycota</taxon>
        <taxon>Pezizomycotina</taxon>
        <taxon>Sordariomycetes</taxon>
        <taxon>Hypocreomycetidae</taxon>
        <taxon>Hypocreales</taxon>
        <taxon>Clavicipitaceae</taxon>
        <taxon>Ustilaginoidea</taxon>
    </lineage>
</organism>
<name>A0A1B5L3K9_USTVR</name>
<evidence type="ECO:0000313" key="1">
    <source>
        <dbReference type="EMBL" id="GAO18008.1"/>
    </source>
</evidence>
<gene>
    <name evidence="1" type="ORF">UVI_02060300</name>
</gene>
<dbReference type="Proteomes" id="UP000054053">
    <property type="component" value="Unassembled WGS sequence"/>
</dbReference>
<comment type="caution">
    <text evidence="1">The sequence shown here is derived from an EMBL/GenBank/DDBJ whole genome shotgun (WGS) entry which is preliminary data.</text>
</comment>